<evidence type="ECO:0000313" key="5">
    <source>
        <dbReference type="Proteomes" id="UP000030742"/>
    </source>
</evidence>
<name>U4UKP7_DENPD</name>
<dbReference type="SMART" id="SM00173">
    <property type="entry name" value="RAS"/>
    <property type="match status" value="1"/>
</dbReference>
<dbReference type="AlphaFoldDB" id="U4UKP7"/>
<organism evidence="4 5">
    <name type="scientific">Dendroctonus ponderosae</name>
    <name type="common">Mountain pine beetle</name>
    <dbReference type="NCBI Taxonomy" id="77166"/>
    <lineage>
        <taxon>Eukaryota</taxon>
        <taxon>Metazoa</taxon>
        <taxon>Ecdysozoa</taxon>
        <taxon>Arthropoda</taxon>
        <taxon>Hexapoda</taxon>
        <taxon>Insecta</taxon>
        <taxon>Pterygota</taxon>
        <taxon>Neoptera</taxon>
        <taxon>Endopterygota</taxon>
        <taxon>Coleoptera</taxon>
        <taxon>Polyphaga</taxon>
        <taxon>Cucujiformia</taxon>
        <taxon>Curculionidae</taxon>
        <taxon>Scolytinae</taxon>
        <taxon>Dendroctonus</taxon>
    </lineage>
</organism>
<evidence type="ECO:0000256" key="2">
    <source>
        <dbReference type="ARBA" id="ARBA00022553"/>
    </source>
</evidence>
<keyword evidence="2" id="KW-0597">Phosphoprotein</keyword>
<dbReference type="InterPro" id="IPR027417">
    <property type="entry name" value="P-loop_NTPase"/>
</dbReference>
<dbReference type="SMART" id="SM00175">
    <property type="entry name" value="RAB"/>
    <property type="match status" value="1"/>
</dbReference>
<evidence type="ECO:0000313" key="4">
    <source>
        <dbReference type="EMBL" id="ERL90746.1"/>
    </source>
</evidence>
<gene>
    <name evidence="4" type="ORF">D910_08093</name>
</gene>
<dbReference type="InterPro" id="IPR051641">
    <property type="entry name" value="RGK_GTP-binding_reg"/>
</dbReference>
<dbReference type="SUPFAM" id="SSF52540">
    <property type="entry name" value="P-loop containing nucleoside triphosphate hydrolases"/>
    <property type="match status" value="1"/>
</dbReference>
<dbReference type="Pfam" id="PF00071">
    <property type="entry name" value="Ras"/>
    <property type="match status" value="1"/>
</dbReference>
<dbReference type="InterPro" id="IPR001806">
    <property type="entry name" value="Small_GTPase"/>
</dbReference>
<feature type="non-terminal residue" evidence="4">
    <location>
        <position position="257"/>
    </location>
</feature>
<dbReference type="GO" id="GO:0003924">
    <property type="term" value="F:GTPase activity"/>
    <property type="evidence" value="ECO:0007669"/>
    <property type="project" value="InterPro"/>
</dbReference>
<dbReference type="GO" id="GO:0005246">
    <property type="term" value="F:calcium channel regulator activity"/>
    <property type="evidence" value="ECO:0007669"/>
    <property type="project" value="TreeGrafter"/>
</dbReference>
<sequence length="257" mass="28798">MHPFIRWYDDTKVFLLVGDLSIRTPSYELTDLQPIETLSYHRIVNRGDSFRRRRSRSNSLCPPAMGGGAQTPSPVLDEHVLEVSNYTVALLGAQGVGKTALISQFMTSECINAYERQKDMLIKSQTVSIMLNGEESELTFQNIANSKEIDRTNPPDAFVVLYSVVDKASFLKAEAELNRLQDLDLLRCRPAILVGNKIDLARSRAVSTQGNSVSINSHRIGLHARADPFNSLSNDAKTNSLARMVLEKLRKKQRHVQ</sequence>
<proteinExistence type="inferred from homology"/>
<feature type="region of interest" description="Disordered" evidence="3">
    <location>
        <begin position="50"/>
        <end position="69"/>
    </location>
</feature>
<comment type="similarity">
    <text evidence="1">Belongs to the small GTPase superfamily. RGK family.</text>
</comment>
<accession>U4UKP7</accession>
<dbReference type="GO" id="GO:0005886">
    <property type="term" value="C:plasma membrane"/>
    <property type="evidence" value="ECO:0007669"/>
    <property type="project" value="TreeGrafter"/>
</dbReference>
<protein>
    <submittedName>
        <fullName evidence="4">Uncharacterized protein</fullName>
    </submittedName>
</protein>
<dbReference type="PANTHER" id="PTHR45775">
    <property type="entry name" value="RAD, GEM/KIR FAMILY MEMBER 2, ISOFORM C"/>
    <property type="match status" value="1"/>
</dbReference>
<dbReference type="Gene3D" id="3.40.50.300">
    <property type="entry name" value="P-loop containing nucleotide triphosphate hydrolases"/>
    <property type="match status" value="1"/>
</dbReference>
<dbReference type="STRING" id="77166.U4UKP7"/>
<dbReference type="PRINTS" id="PR00449">
    <property type="entry name" value="RASTRNSFRMNG"/>
</dbReference>
<evidence type="ECO:0000256" key="3">
    <source>
        <dbReference type="SAM" id="MobiDB-lite"/>
    </source>
</evidence>
<dbReference type="Proteomes" id="UP000030742">
    <property type="component" value="Unassembled WGS sequence"/>
</dbReference>
<dbReference type="PANTHER" id="PTHR45775:SF1">
    <property type="entry name" value="RAD, GEM_KIR FAMILY MEMBER 3, ISOFORM E"/>
    <property type="match status" value="1"/>
</dbReference>
<dbReference type="GO" id="GO:0005525">
    <property type="term" value="F:GTP binding"/>
    <property type="evidence" value="ECO:0007669"/>
    <property type="project" value="InterPro"/>
</dbReference>
<evidence type="ECO:0000256" key="1">
    <source>
        <dbReference type="ARBA" id="ARBA00008846"/>
    </source>
</evidence>
<reference evidence="4 5" key="1">
    <citation type="journal article" date="2013" name="Genome Biol.">
        <title>Draft genome of the mountain pine beetle, Dendroctonus ponderosae Hopkins, a major forest pest.</title>
        <authorList>
            <person name="Keeling C.I."/>
            <person name="Yuen M.M."/>
            <person name="Liao N.Y."/>
            <person name="Docking T.R."/>
            <person name="Chan S.K."/>
            <person name="Taylor G.A."/>
            <person name="Palmquist D.L."/>
            <person name="Jackman S.D."/>
            <person name="Nguyen A."/>
            <person name="Li M."/>
            <person name="Henderson H."/>
            <person name="Janes J.K."/>
            <person name="Zhao Y."/>
            <person name="Pandoh P."/>
            <person name="Moore R."/>
            <person name="Sperling F.A."/>
            <person name="Huber D.P."/>
            <person name="Birol I."/>
            <person name="Jones S.J."/>
            <person name="Bohlmann J."/>
        </authorList>
    </citation>
    <scope>NUCLEOTIDE SEQUENCE</scope>
</reference>
<dbReference type="OrthoDB" id="5239715at2759"/>
<dbReference type="EMBL" id="KB632256">
    <property type="protein sequence ID" value="ERL90746.1"/>
    <property type="molecule type" value="Genomic_DNA"/>
</dbReference>